<reference evidence="1 2" key="1">
    <citation type="submission" date="2020-01" db="EMBL/GenBank/DDBJ databases">
        <title>Aspergillus terreus IFO 6365 whole genome shotgun sequence.</title>
        <authorList>
            <person name="Kanamasa S."/>
            <person name="Takahashi H."/>
        </authorList>
    </citation>
    <scope>NUCLEOTIDE SEQUENCE [LARGE SCALE GENOMIC DNA]</scope>
    <source>
        <strain evidence="1 2">IFO 6365</strain>
    </source>
</reference>
<accession>A0A5M3Z7X7</accession>
<proteinExistence type="predicted"/>
<dbReference type="Proteomes" id="UP000452235">
    <property type="component" value="Unassembled WGS sequence"/>
</dbReference>
<evidence type="ECO:0000313" key="2">
    <source>
        <dbReference type="Proteomes" id="UP000452235"/>
    </source>
</evidence>
<dbReference type="EMBL" id="BLJY01000009">
    <property type="protein sequence ID" value="GFF18885.1"/>
    <property type="molecule type" value="Genomic_DNA"/>
</dbReference>
<keyword evidence="2" id="KW-1185">Reference proteome</keyword>
<protein>
    <submittedName>
        <fullName evidence="1">Uncharacterized protein</fullName>
    </submittedName>
</protein>
<dbReference type="AlphaFoldDB" id="A0A5M3Z7X7"/>
<evidence type="ECO:0000313" key="1">
    <source>
        <dbReference type="EMBL" id="GFF18885.1"/>
    </source>
</evidence>
<gene>
    <name evidence="1" type="ORF">ATEIFO6365_0009024800</name>
</gene>
<comment type="caution">
    <text evidence="1">The sequence shown here is derived from an EMBL/GenBank/DDBJ whole genome shotgun (WGS) entry which is preliminary data.</text>
</comment>
<organism evidence="1 2">
    <name type="scientific">Aspergillus terreus</name>
    <dbReference type="NCBI Taxonomy" id="33178"/>
    <lineage>
        <taxon>Eukaryota</taxon>
        <taxon>Fungi</taxon>
        <taxon>Dikarya</taxon>
        <taxon>Ascomycota</taxon>
        <taxon>Pezizomycotina</taxon>
        <taxon>Eurotiomycetes</taxon>
        <taxon>Eurotiomycetidae</taxon>
        <taxon>Eurotiales</taxon>
        <taxon>Aspergillaceae</taxon>
        <taxon>Aspergillus</taxon>
        <taxon>Aspergillus subgen. Circumdati</taxon>
    </lineage>
</organism>
<sequence>MAREALWRCRHFQRAFSAGVPRPTPAVLTFAKYTQGIHAYLRITVRADQSLVKRRWDLVQGRWKQHISQGAEDSLDNPYIESCVDLGLNPSKPLIPGAKGTKAVVLKPCQVVAIA</sequence>
<name>A0A5M3Z7X7_ASPTE</name>